<evidence type="ECO:0000256" key="1">
    <source>
        <dbReference type="SAM" id="MobiDB-lite"/>
    </source>
</evidence>
<name>A0A0E0B913_9ORYZ</name>
<dbReference type="AlphaFoldDB" id="A0A0E0B913"/>
<reference evidence="2" key="2">
    <citation type="submission" date="2018-05" db="EMBL/GenBank/DDBJ databases">
        <title>OgluRS3 (Oryza glumaepatula Reference Sequence Version 3).</title>
        <authorList>
            <person name="Zhang J."/>
            <person name="Kudrna D."/>
            <person name="Lee S."/>
            <person name="Talag J."/>
            <person name="Welchert J."/>
            <person name="Wing R.A."/>
        </authorList>
    </citation>
    <scope>NUCLEOTIDE SEQUENCE [LARGE SCALE GENOMIC DNA]</scope>
</reference>
<dbReference type="Gramene" id="OGLUM10G05810.1">
    <property type="protein sequence ID" value="OGLUM10G05810.1"/>
    <property type="gene ID" value="OGLUM10G05810"/>
</dbReference>
<dbReference type="EnsemblPlants" id="OGLUM10G05810.1">
    <property type="protein sequence ID" value="OGLUM10G05810.1"/>
    <property type="gene ID" value="OGLUM10G05810"/>
</dbReference>
<dbReference type="HOGENOM" id="CLU_2835282_0_0_1"/>
<feature type="region of interest" description="Disordered" evidence="1">
    <location>
        <begin position="1"/>
        <end position="29"/>
    </location>
</feature>
<dbReference type="Proteomes" id="UP000026961">
    <property type="component" value="Chromosome 10"/>
</dbReference>
<proteinExistence type="predicted"/>
<evidence type="ECO:0000313" key="3">
    <source>
        <dbReference type="Proteomes" id="UP000026961"/>
    </source>
</evidence>
<keyword evidence="3" id="KW-1185">Reference proteome</keyword>
<feature type="compositionally biased region" description="Polar residues" evidence="1">
    <location>
        <begin position="11"/>
        <end position="24"/>
    </location>
</feature>
<reference evidence="2" key="1">
    <citation type="submission" date="2015-04" db="UniProtKB">
        <authorList>
            <consortium name="EnsemblPlants"/>
        </authorList>
    </citation>
    <scope>IDENTIFICATION</scope>
</reference>
<evidence type="ECO:0000313" key="2">
    <source>
        <dbReference type="EnsemblPlants" id="OGLUM10G05810.1"/>
    </source>
</evidence>
<organism evidence="2">
    <name type="scientific">Oryza glumipatula</name>
    <dbReference type="NCBI Taxonomy" id="40148"/>
    <lineage>
        <taxon>Eukaryota</taxon>
        <taxon>Viridiplantae</taxon>
        <taxon>Streptophyta</taxon>
        <taxon>Embryophyta</taxon>
        <taxon>Tracheophyta</taxon>
        <taxon>Spermatophyta</taxon>
        <taxon>Magnoliopsida</taxon>
        <taxon>Liliopsida</taxon>
        <taxon>Poales</taxon>
        <taxon>Poaceae</taxon>
        <taxon>BOP clade</taxon>
        <taxon>Oryzoideae</taxon>
        <taxon>Oryzeae</taxon>
        <taxon>Oryzinae</taxon>
        <taxon>Oryza</taxon>
    </lineage>
</organism>
<sequence>MRRGNHHDNASVATIMSTPTSDLNRTTREGYTDTTLVLLVAAHRESGRERNKEGEKEEEKNLLAKN</sequence>
<feature type="region of interest" description="Disordered" evidence="1">
    <location>
        <begin position="43"/>
        <end position="66"/>
    </location>
</feature>
<protein>
    <submittedName>
        <fullName evidence="2">Uncharacterized protein</fullName>
    </submittedName>
</protein>
<accession>A0A0E0B913</accession>